<evidence type="ECO:0000256" key="1">
    <source>
        <dbReference type="SAM" id="MobiDB-lite"/>
    </source>
</evidence>
<dbReference type="Pfam" id="PF04326">
    <property type="entry name" value="SLFN_AlbA_2"/>
    <property type="match status" value="1"/>
</dbReference>
<dbReference type="InParanoid" id="D6Z589"/>
<feature type="region of interest" description="Disordered" evidence="1">
    <location>
        <begin position="502"/>
        <end position="521"/>
    </location>
</feature>
<evidence type="ECO:0000259" key="3">
    <source>
        <dbReference type="Pfam" id="PF21247"/>
    </source>
</evidence>
<dbReference type="Pfam" id="PF13749">
    <property type="entry name" value="HATPase_c_4"/>
    <property type="match status" value="1"/>
</dbReference>
<reference evidence="5" key="1">
    <citation type="submission" date="2010-02" db="EMBL/GenBank/DDBJ databases">
        <title>Complete sequence of Desulfurivibrio alkaliphilus AHT2.</title>
        <authorList>
            <consortium name="US DOE Joint Genome Institute"/>
            <person name="Pitluck S."/>
            <person name="Chertkov O."/>
            <person name="Detter J.C."/>
            <person name="Han C."/>
            <person name="Tapia R."/>
            <person name="Larimer F."/>
            <person name="Land M."/>
            <person name="Hauser L."/>
            <person name="Kyrpides N."/>
            <person name="Mikhailova N."/>
            <person name="Sorokin D.Y."/>
            <person name="Muyzer G."/>
            <person name="Woyke T."/>
        </authorList>
    </citation>
    <scope>NUCLEOTIDE SEQUENCE [LARGE SCALE GENOMIC DNA]</scope>
    <source>
        <strain evidence="5">DSM 19089 / UNIQEM U267 / AHT2</strain>
    </source>
</reference>
<evidence type="ECO:0000259" key="2">
    <source>
        <dbReference type="Pfam" id="PF04326"/>
    </source>
</evidence>
<dbReference type="PANTHER" id="PTHR30595">
    <property type="entry name" value="GLPR-RELATED TRANSCRIPTIONAL REPRESSOR"/>
    <property type="match status" value="1"/>
</dbReference>
<dbReference type="Gene3D" id="3.30.950.30">
    <property type="entry name" value="Schlafen, AAA domain"/>
    <property type="match status" value="1"/>
</dbReference>
<protein>
    <submittedName>
        <fullName evidence="4">Putative transcriptional regulator</fullName>
    </submittedName>
</protein>
<dbReference type="PANTHER" id="PTHR30595:SF6">
    <property type="entry name" value="SCHLAFEN ALBA-2 DOMAIN-CONTAINING PROTEIN"/>
    <property type="match status" value="1"/>
</dbReference>
<feature type="domain" description="Filamentation induced by cAMP protein Fic-like C-terminal" evidence="3">
    <location>
        <begin position="437"/>
        <end position="495"/>
    </location>
</feature>
<proteinExistence type="predicted"/>
<evidence type="ECO:0000313" key="4">
    <source>
        <dbReference type="EMBL" id="ADH84746.1"/>
    </source>
</evidence>
<dbReference type="AlphaFoldDB" id="D6Z589"/>
<accession>D6Z589</accession>
<feature type="domain" description="Schlafen AlbA-2" evidence="2">
    <location>
        <begin position="14"/>
        <end position="127"/>
    </location>
</feature>
<dbReference type="KEGG" id="dak:DaAHT2_0030"/>
<dbReference type="Proteomes" id="UP000001508">
    <property type="component" value="Chromosome"/>
</dbReference>
<dbReference type="STRING" id="589865.DaAHT2_0030"/>
<dbReference type="InterPro" id="IPR038475">
    <property type="entry name" value="RecG_C_sf"/>
</dbReference>
<name>D6Z589_DESAT</name>
<organism evidence="4 5">
    <name type="scientific">Desulfurivibrio alkaliphilus (strain DSM 19089 / UNIQEM U267 / AHT2)</name>
    <dbReference type="NCBI Taxonomy" id="589865"/>
    <lineage>
        <taxon>Bacteria</taxon>
        <taxon>Pseudomonadati</taxon>
        <taxon>Thermodesulfobacteriota</taxon>
        <taxon>Desulfobulbia</taxon>
        <taxon>Desulfobulbales</taxon>
        <taxon>Desulfobulbaceae</taxon>
        <taxon>Desulfurivibrio</taxon>
    </lineage>
</organism>
<dbReference type="InterPro" id="IPR036390">
    <property type="entry name" value="WH_DNA-bd_sf"/>
</dbReference>
<dbReference type="Pfam" id="PF21247">
    <property type="entry name" value="Fic-like_C"/>
    <property type="match status" value="1"/>
</dbReference>
<dbReference type="RefSeq" id="WP_013162277.1">
    <property type="nucleotide sequence ID" value="NC_014216.1"/>
</dbReference>
<dbReference type="HOGENOM" id="CLU_024970_2_0_7"/>
<keyword evidence="5" id="KW-1185">Reference proteome</keyword>
<dbReference type="EMBL" id="CP001940">
    <property type="protein sequence ID" value="ADH84746.1"/>
    <property type="molecule type" value="Genomic_DNA"/>
</dbReference>
<dbReference type="InterPro" id="IPR038461">
    <property type="entry name" value="Schlafen_AlbA_2_dom_sf"/>
</dbReference>
<dbReference type="eggNOG" id="COG2865">
    <property type="taxonomic scope" value="Bacteria"/>
</dbReference>
<dbReference type="SUPFAM" id="SSF46785">
    <property type="entry name" value="Winged helix' DNA-binding domain"/>
    <property type="match status" value="1"/>
</dbReference>
<dbReference type="InterPro" id="IPR007421">
    <property type="entry name" value="Schlafen_AlbA_2_dom"/>
</dbReference>
<dbReference type="OrthoDB" id="9798761at2"/>
<sequence length="521" mass="58489">MKPSEVKEILTTGEGLHVEFKEARDRLPGSFFDTVCAFLNTDGGTIYLGVNDNGGVTGVEPRAVARLKSDIANLSNNPRQLDPPFLLFPHELAIDGKTVIAVQVPLSSQIHRHGGEIMLRSEDGDYRLRGTHQLAGLANRKLSLFSEQRVLPHLTVADLRPELFDKARSLMRIGDRRHPWLAFSDEELLKVGGFFNRDPNSGRPGLTLAAALLFGSDEVIQNAVPGYKFDCLLRRRNQERYDDRLIVRTNLIDAYDLMMGFIEKHLDDPFHLEGDLRISLREKIFREVVSNIIAHREYTSAAPATIKIYRDRVELENPHVAHFFGRITPDNVRPFPKNPTICKLMIQLGRFDELGSGVINVHRYLPLYANGATPVFQETGHSFVTTLPLTVDREGQGSERATEHATPEVGQQVTQQVIQQVTQQVGSADDYSRLLPVLRACATKSLSNKELQAAAGIRDRSTFHINYLTPLLKLNLLERTIPDKPTSSKQKYRLTEKGRQLLAAANHSTDKRNEWPGDTGD</sequence>
<evidence type="ECO:0000313" key="5">
    <source>
        <dbReference type="Proteomes" id="UP000001508"/>
    </source>
</evidence>
<dbReference type="InterPro" id="IPR049514">
    <property type="entry name" value="Fic-like_C"/>
</dbReference>
<gene>
    <name evidence="4" type="ordered locus">DaAHT2_0030</name>
</gene>
<dbReference type="Gene3D" id="3.30.565.60">
    <property type="match status" value="1"/>
</dbReference>